<dbReference type="SUPFAM" id="SSF47571">
    <property type="entry name" value="Cloroperoxidase"/>
    <property type="match status" value="1"/>
</dbReference>
<evidence type="ECO:0000313" key="10">
    <source>
        <dbReference type="Proteomes" id="UP000703269"/>
    </source>
</evidence>
<dbReference type="AlphaFoldDB" id="A0A9P3LD16"/>
<reference evidence="9 10" key="1">
    <citation type="submission" date="2021-08" db="EMBL/GenBank/DDBJ databases">
        <title>Draft Genome Sequence of Phanerochaete sordida strain YK-624.</title>
        <authorList>
            <person name="Mori T."/>
            <person name="Dohra H."/>
            <person name="Suzuki T."/>
            <person name="Kawagishi H."/>
            <person name="Hirai H."/>
        </authorList>
    </citation>
    <scope>NUCLEOTIDE SEQUENCE [LARGE SCALE GENOMIC DNA]</scope>
    <source>
        <strain evidence="9 10">YK-624</strain>
    </source>
</reference>
<dbReference type="PANTHER" id="PTHR33577">
    <property type="entry name" value="STERIGMATOCYSTIN BIOSYNTHESIS PEROXIDASE STCC-RELATED"/>
    <property type="match status" value="1"/>
</dbReference>
<dbReference type="Proteomes" id="UP000703269">
    <property type="component" value="Unassembled WGS sequence"/>
</dbReference>
<keyword evidence="6" id="KW-0408">Iron</keyword>
<organism evidence="9 10">
    <name type="scientific">Phanerochaete sordida</name>
    <dbReference type="NCBI Taxonomy" id="48140"/>
    <lineage>
        <taxon>Eukaryota</taxon>
        <taxon>Fungi</taxon>
        <taxon>Dikarya</taxon>
        <taxon>Basidiomycota</taxon>
        <taxon>Agaricomycotina</taxon>
        <taxon>Agaricomycetes</taxon>
        <taxon>Polyporales</taxon>
        <taxon>Phanerochaetaceae</taxon>
        <taxon>Phanerochaete</taxon>
    </lineage>
</organism>
<feature type="domain" description="Heme haloperoxidase family profile" evidence="8">
    <location>
        <begin position="21"/>
        <end position="254"/>
    </location>
</feature>
<evidence type="ECO:0000256" key="7">
    <source>
        <dbReference type="ARBA" id="ARBA00025795"/>
    </source>
</evidence>
<dbReference type="OrthoDB" id="407298at2759"/>
<evidence type="ECO:0000313" key="9">
    <source>
        <dbReference type="EMBL" id="GJE89442.1"/>
    </source>
</evidence>
<dbReference type="Gene3D" id="1.10.489.10">
    <property type="entry name" value="Chloroperoxidase-like"/>
    <property type="match status" value="1"/>
</dbReference>
<accession>A0A9P3LD16</accession>
<evidence type="ECO:0000256" key="1">
    <source>
        <dbReference type="ARBA" id="ARBA00001970"/>
    </source>
</evidence>
<dbReference type="PANTHER" id="PTHR33577:SF9">
    <property type="entry name" value="PEROXIDASE STCC"/>
    <property type="match status" value="1"/>
</dbReference>
<protein>
    <submittedName>
        <fullName evidence="9">Peroxidase family 2 protein</fullName>
    </submittedName>
</protein>
<proteinExistence type="inferred from homology"/>
<keyword evidence="3" id="KW-0349">Heme</keyword>
<dbReference type="Pfam" id="PF01328">
    <property type="entry name" value="Peroxidase_2"/>
    <property type="match status" value="1"/>
</dbReference>
<evidence type="ECO:0000256" key="4">
    <source>
        <dbReference type="ARBA" id="ARBA00022723"/>
    </source>
</evidence>
<gene>
    <name evidence="9" type="ORF">PsYK624_055430</name>
</gene>
<keyword evidence="4" id="KW-0479">Metal-binding</keyword>
<dbReference type="EMBL" id="BPQB01000012">
    <property type="protein sequence ID" value="GJE89442.1"/>
    <property type="molecule type" value="Genomic_DNA"/>
</dbReference>
<keyword evidence="2 9" id="KW-0575">Peroxidase</keyword>
<dbReference type="PROSITE" id="PS51405">
    <property type="entry name" value="HEME_HALOPEROXIDASE"/>
    <property type="match status" value="1"/>
</dbReference>
<evidence type="ECO:0000256" key="6">
    <source>
        <dbReference type="ARBA" id="ARBA00023004"/>
    </source>
</evidence>
<dbReference type="InterPro" id="IPR036851">
    <property type="entry name" value="Chloroperoxidase-like_sf"/>
</dbReference>
<evidence type="ECO:0000259" key="8">
    <source>
        <dbReference type="PROSITE" id="PS51405"/>
    </source>
</evidence>
<name>A0A9P3LD16_9APHY</name>
<keyword evidence="10" id="KW-1185">Reference proteome</keyword>
<dbReference type="GO" id="GO:0004601">
    <property type="term" value="F:peroxidase activity"/>
    <property type="evidence" value="ECO:0007669"/>
    <property type="project" value="UniProtKB-KW"/>
</dbReference>
<sequence>MSKAHTHASGTCPYADASGADAHGWCPAQAGDSRSPCPAVNTLANHGYLPRDGKGITADMAVAALMACYHISKPLAWALAHGTVSRLGQGKTFELHDLAAHNVVEHDASLCHADANGAKYAPTHVDAELLKDFFAASTDGRMMTPEDIARVRVRREALAPPLQLVQGEVARGEMSVVLNMFNNPDPTLHASGVPLQPRSAAVAFLLRLFGYHDTGASRGLNGVPVGRLRYWFENERLPPDWQPYHTTTLLQTVATMGQLRAAMAKVRHGEIGMKGKIE</sequence>
<comment type="similarity">
    <text evidence="7">Belongs to the chloroperoxidase family.</text>
</comment>
<evidence type="ECO:0000256" key="3">
    <source>
        <dbReference type="ARBA" id="ARBA00022617"/>
    </source>
</evidence>
<keyword evidence="5" id="KW-0560">Oxidoreductase</keyword>
<comment type="cofactor">
    <cofactor evidence="1">
        <name>heme b</name>
        <dbReference type="ChEBI" id="CHEBI:60344"/>
    </cofactor>
</comment>
<dbReference type="GO" id="GO:0046872">
    <property type="term" value="F:metal ion binding"/>
    <property type="evidence" value="ECO:0007669"/>
    <property type="project" value="UniProtKB-KW"/>
</dbReference>
<evidence type="ECO:0000256" key="5">
    <source>
        <dbReference type="ARBA" id="ARBA00023002"/>
    </source>
</evidence>
<comment type="caution">
    <text evidence="9">The sequence shown here is derived from an EMBL/GenBank/DDBJ whole genome shotgun (WGS) entry which is preliminary data.</text>
</comment>
<evidence type="ECO:0000256" key="2">
    <source>
        <dbReference type="ARBA" id="ARBA00022559"/>
    </source>
</evidence>
<dbReference type="InterPro" id="IPR000028">
    <property type="entry name" value="Chloroperoxidase"/>
</dbReference>